<dbReference type="GO" id="GO:0009073">
    <property type="term" value="P:aromatic amino acid family biosynthetic process"/>
    <property type="evidence" value="ECO:0007669"/>
    <property type="project" value="UniProtKB-KW"/>
</dbReference>
<evidence type="ECO:0000256" key="7">
    <source>
        <dbReference type="ARBA" id="ARBA00044633"/>
    </source>
</evidence>
<dbReference type="PROSITE" id="PS00104">
    <property type="entry name" value="EPSP_SYNTHASE_1"/>
    <property type="match status" value="1"/>
</dbReference>
<evidence type="ECO:0000313" key="10">
    <source>
        <dbReference type="EMBL" id="ADM10629.1"/>
    </source>
</evidence>
<dbReference type="EC" id="2.5.1.19" evidence="8"/>
<dbReference type="InterPro" id="IPR001986">
    <property type="entry name" value="Enolpyruvate_Tfrase_dom"/>
</dbReference>
<dbReference type="Gene3D" id="3.65.10.10">
    <property type="entry name" value="Enolpyruvate transferase domain"/>
    <property type="match status" value="2"/>
</dbReference>
<feature type="binding site" evidence="8">
    <location>
        <position position="164"/>
    </location>
    <ligand>
        <name>3-phosphoshikimate</name>
        <dbReference type="ChEBI" id="CHEBI:145989"/>
    </ligand>
</feature>
<feature type="binding site" evidence="8">
    <location>
        <position position="318"/>
    </location>
    <ligand>
        <name>3-phosphoshikimate</name>
        <dbReference type="ChEBI" id="CHEBI:145989"/>
    </ligand>
</feature>
<dbReference type="RefSeq" id="WP_013301603.1">
    <property type="nucleotide sequence ID" value="NC_014414.1"/>
</dbReference>
<dbReference type="InterPro" id="IPR036968">
    <property type="entry name" value="Enolpyruvate_Tfrase_sf"/>
</dbReference>
<feature type="domain" description="Enolpyruvate transferase" evidence="9">
    <location>
        <begin position="10"/>
        <end position="424"/>
    </location>
</feature>
<protein>
    <recommendedName>
        <fullName evidence="8">3-phosphoshikimate 1-carboxyvinyltransferase</fullName>
        <ecNumber evidence="8">2.5.1.19</ecNumber>
    </recommendedName>
    <alternativeName>
        <fullName evidence="8">5-enolpyruvylshikimate-3-phosphate synthase</fullName>
        <shortName evidence="8">EPSP synthase</shortName>
        <shortName evidence="8">EPSPS</shortName>
    </alternativeName>
</protein>
<evidence type="ECO:0000256" key="5">
    <source>
        <dbReference type="ARBA" id="ARBA00022679"/>
    </source>
</evidence>
<dbReference type="GO" id="GO:0009423">
    <property type="term" value="P:chorismate biosynthetic process"/>
    <property type="evidence" value="ECO:0007669"/>
    <property type="project" value="UniProtKB-UniRule"/>
</dbReference>
<comment type="subunit">
    <text evidence="8">Monomer.</text>
</comment>
<feature type="binding site" evidence="8">
    <location>
        <position position="166"/>
    </location>
    <ligand>
        <name>3-phosphoshikimate</name>
        <dbReference type="ChEBI" id="CHEBI:145989"/>
    </ligand>
</feature>
<reference evidence="10 11" key="2">
    <citation type="journal article" date="2011" name="J. Bacteriol.">
        <title>Complete genome sequence of strain HTCC2503T of Parvularcula bermudensis, the type species of the order "Parvularculales" in the class Alphaproteobacteria.</title>
        <authorList>
            <person name="Oh H.M."/>
            <person name="Kang I."/>
            <person name="Vergin K.L."/>
            <person name="Kang D."/>
            <person name="Rhee K.H."/>
            <person name="Giovannoni S.J."/>
            <person name="Cho J.C."/>
        </authorList>
    </citation>
    <scope>NUCLEOTIDE SEQUENCE [LARGE SCALE GENOMIC DNA]</scope>
    <source>
        <strain evidence="11">ATCC BAA-594 / HTCC2503 / KCTC 12087</strain>
    </source>
</reference>
<name>E0TG58_PARBH</name>
<accession>E0TG58</accession>
<dbReference type="GO" id="GO:0003866">
    <property type="term" value="F:3-phosphoshikimate 1-carboxyvinyltransferase activity"/>
    <property type="evidence" value="ECO:0007669"/>
    <property type="project" value="UniProtKB-UniRule"/>
</dbReference>
<feature type="binding site" evidence="8">
    <location>
        <position position="349"/>
    </location>
    <ligand>
        <name>phosphoenolpyruvate</name>
        <dbReference type="ChEBI" id="CHEBI:58702"/>
    </ligand>
</feature>
<evidence type="ECO:0000256" key="2">
    <source>
        <dbReference type="ARBA" id="ARBA00009948"/>
    </source>
</evidence>
<dbReference type="InterPro" id="IPR013792">
    <property type="entry name" value="RNA3'P_cycl/enolpyr_Trfase_a/b"/>
</dbReference>
<gene>
    <name evidence="8" type="primary">aroA</name>
    <name evidence="10" type="ordered locus">PB2503_12959</name>
</gene>
<comment type="caution">
    <text evidence="8">Lacks conserved residue(s) required for the propagation of feature annotation.</text>
</comment>
<dbReference type="GO" id="GO:0005737">
    <property type="term" value="C:cytoplasm"/>
    <property type="evidence" value="ECO:0007669"/>
    <property type="project" value="UniProtKB-SubCell"/>
</dbReference>
<evidence type="ECO:0000256" key="8">
    <source>
        <dbReference type="HAMAP-Rule" id="MF_00210"/>
    </source>
</evidence>
<dbReference type="UniPathway" id="UPA00053">
    <property type="reaction ID" value="UER00089"/>
</dbReference>
<keyword evidence="6 8" id="KW-0057">Aromatic amino acid biosynthesis</keyword>
<feature type="binding site" evidence="8">
    <location>
        <position position="93"/>
    </location>
    <ligand>
        <name>phosphoenolpyruvate</name>
        <dbReference type="ChEBI" id="CHEBI:58702"/>
    </ligand>
</feature>
<dbReference type="GO" id="GO:0008652">
    <property type="term" value="P:amino acid biosynthetic process"/>
    <property type="evidence" value="ECO:0007669"/>
    <property type="project" value="UniProtKB-KW"/>
</dbReference>
<dbReference type="PIRSF" id="PIRSF000505">
    <property type="entry name" value="EPSPS"/>
    <property type="match status" value="1"/>
</dbReference>
<comment type="function">
    <text evidence="8">Catalyzes the transfer of the enolpyruvyl moiety of phosphoenolpyruvate (PEP) to the 5-hydroxyl of shikimate-3-phosphate (S3P) to produce enolpyruvyl shikimate-3-phosphate and inorganic phosphate.</text>
</comment>
<dbReference type="InterPro" id="IPR023193">
    <property type="entry name" value="EPSP_synthase_CS"/>
</dbReference>
<feature type="binding site" evidence="8">
    <location>
        <position position="23"/>
    </location>
    <ligand>
        <name>3-phosphoshikimate</name>
        <dbReference type="ChEBI" id="CHEBI:145989"/>
    </ligand>
</feature>
<dbReference type="PROSITE" id="PS00885">
    <property type="entry name" value="EPSP_SYNTHASE_2"/>
    <property type="match status" value="1"/>
</dbReference>
<organism evidence="10 11">
    <name type="scientific">Parvularcula bermudensis (strain ATCC BAA-594 / HTCC2503 / KCTC 12087)</name>
    <dbReference type="NCBI Taxonomy" id="314260"/>
    <lineage>
        <taxon>Bacteria</taxon>
        <taxon>Pseudomonadati</taxon>
        <taxon>Pseudomonadota</taxon>
        <taxon>Alphaproteobacteria</taxon>
        <taxon>Parvularculales</taxon>
        <taxon>Parvularculaceae</taxon>
        <taxon>Parvularcula</taxon>
    </lineage>
</organism>
<evidence type="ECO:0000256" key="3">
    <source>
        <dbReference type="ARBA" id="ARBA00022490"/>
    </source>
</evidence>
<keyword evidence="11" id="KW-1185">Reference proteome</keyword>
<dbReference type="OrthoDB" id="9809920at2"/>
<feature type="binding site" evidence="8">
    <location>
        <position position="24"/>
    </location>
    <ligand>
        <name>3-phosphoshikimate</name>
        <dbReference type="ChEBI" id="CHEBI:145989"/>
    </ligand>
</feature>
<evidence type="ECO:0000256" key="6">
    <source>
        <dbReference type="ARBA" id="ARBA00023141"/>
    </source>
</evidence>
<dbReference type="HAMAP" id="MF_00210">
    <property type="entry name" value="EPSP_synth"/>
    <property type="match status" value="1"/>
</dbReference>
<dbReference type="KEGG" id="pbr:PB2503_12959"/>
<feature type="binding site" evidence="8">
    <location>
        <position position="391"/>
    </location>
    <ligand>
        <name>phosphoenolpyruvate</name>
        <dbReference type="ChEBI" id="CHEBI:58702"/>
    </ligand>
</feature>
<comment type="similarity">
    <text evidence="2 8">Belongs to the EPSP synthase family.</text>
</comment>
<keyword evidence="5 8" id="KW-0808">Transferase</keyword>
<feature type="binding site" evidence="8">
    <location>
        <position position="121"/>
    </location>
    <ligand>
        <name>phosphoenolpyruvate</name>
        <dbReference type="ChEBI" id="CHEBI:58702"/>
    </ligand>
</feature>
<dbReference type="HOGENOM" id="CLU_024321_0_1_5"/>
<dbReference type="Pfam" id="PF00275">
    <property type="entry name" value="EPSP_synthase"/>
    <property type="match status" value="1"/>
</dbReference>
<sequence>MVSTYRSRRVGPLNGAISPPGDKSVSHRALILGGLAEGTTTITGLLEADDVLRTASCVRGFGAAVERQGEGSWTVTGASWSSPAQALYCGNSGTGARLLMGAAAGQGVSVTFDGDQSLRGRPMERILAPLREMGIESDAREGKLPVRLVGGRPRGIEYRLPKPSAQIKSAVLLAGLGAEGETVIEEPVPCRDHTERMLPQFGGRLTIEPLGGGGRRLRLPGAQRLTAGGIVPVPGDPSSAAFPLAAAAIVDGSVVTLRGVMTNPHRTGFFEALSAMGADLSTVPVGGEEGEAIADLTLRYAPLTAIHITADKAPGLIDEYPILCVVAAFAAGTSRFDGLGELRVKESDRLAATAALLRANGVDVRTGEDWIEIDGGRPGGGGAVATHHDHRIAMSALVMGMATAAPVTIDDADMIATSFPGFIDLMNGLGAAIEPMATEGG</sequence>
<keyword evidence="3 8" id="KW-0963">Cytoplasm</keyword>
<feature type="binding site" evidence="8">
    <location>
        <position position="28"/>
    </location>
    <ligand>
        <name>3-phosphoshikimate</name>
        <dbReference type="ChEBI" id="CHEBI:145989"/>
    </ligand>
</feature>
<feature type="binding site" evidence="8">
    <location>
        <position position="23"/>
    </location>
    <ligand>
        <name>phosphoenolpyruvate</name>
        <dbReference type="ChEBI" id="CHEBI:58702"/>
    </ligand>
</feature>
<reference evidence="11" key="1">
    <citation type="submission" date="2010-08" db="EMBL/GenBank/DDBJ databases">
        <title>Genome sequence of Parvularcula bermudensis HTCC2503.</title>
        <authorList>
            <person name="Kang D.-M."/>
            <person name="Oh H.-M."/>
            <person name="Cho J.-C."/>
        </authorList>
    </citation>
    <scope>NUCLEOTIDE SEQUENCE [LARGE SCALE GENOMIC DNA]</scope>
    <source>
        <strain evidence="11">ATCC BAA-594 / HTCC2503 / KCTC 12087</strain>
    </source>
</reference>
<feature type="active site" description="Proton acceptor" evidence="8">
    <location>
        <position position="318"/>
    </location>
</feature>
<dbReference type="InterPro" id="IPR006264">
    <property type="entry name" value="EPSP_synthase"/>
</dbReference>
<comment type="pathway">
    <text evidence="1 8">Metabolic intermediate biosynthesis; chorismate biosynthesis; chorismate from D-erythrose 4-phosphate and phosphoenolpyruvate: step 6/7.</text>
</comment>
<dbReference type="PANTHER" id="PTHR21090">
    <property type="entry name" value="AROM/DEHYDROQUINATE SYNTHASE"/>
    <property type="match status" value="1"/>
</dbReference>
<dbReference type="FunFam" id="3.65.10.10:FF:000005">
    <property type="entry name" value="3-phosphoshikimate 1-carboxyvinyltransferase"/>
    <property type="match status" value="1"/>
</dbReference>
<dbReference type="CDD" id="cd01556">
    <property type="entry name" value="EPSP_synthase"/>
    <property type="match status" value="1"/>
</dbReference>
<comment type="catalytic activity">
    <reaction evidence="7">
        <text>3-phosphoshikimate + phosphoenolpyruvate = 5-O-(1-carboxyvinyl)-3-phosphoshikimate + phosphate</text>
        <dbReference type="Rhea" id="RHEA:21256"/>
        <dbReference type="ChEBI" id="CHEBI:43474"/>
        <dbReference type="ChEBI" id="CHEBI:57701"/>
        <dbReference type="ChEBI" id="CHEBI:58702"/>
        <dbReference type="ChEBI" id="CHEBI:145989"/>
        <dbReference type="EC" id="2.5.1.19"/>
    </reaction>
    <physiologicalReaction direction="left-to-right" evidence="7">
        <dbReference type="Rhea" id="RHEA:21257"/>
    </physiologicalReaction>
</comment>
<dbReference type="SUPFAM" id="SSF55205">
    <property type="entry name" value="EPT/RTPC-like"/>
    <property type="match status" value="1"/>
</dbReference>
<evidence type="ECO:0000256" key="1">
    <source>
        <dbReference type="ARBA" id="ARBA00004811"/>
    </source>
</evidence>
<dbReference type="NCBIfam" id="TIGR01356">
    <property type="entry name" value="aroA"/>
    <property type="match status" value="1"/>
</dbReference>
<evidence type="ECO:0000256" key="4">
    <source>
        <dbReference type="ARBA" id="ARBA00022605"/>
    </source>
</evidence>
<dbReference type="eggNOG" id="COG0128">
    <property type="taxonomic scope" value="Bacteria"/>
</dbReference>
<evidence type="ECO:0000259" key="9">
    <source>
        <dbReference type="Pfam" id="PF00275"/>
    </source>
</evidence>
<dbReference type="EMBL" id="CP002156">
    <property type="protein sequence ID" value="ADM10629.1"/>
    <property type="molecule type" value="Genomic_DNA"/>
</dbReference>
<feature type="binding site" evidence="8">
    <location>
        <position position="345"/>
    </location>
    <ligand>
        <name>3-phosphoshikimate</name>
        <dbReference type="ChEBI" id="CHEBI:145989"/>
    </ligand>
</feature>
<evidence type="ECO:0000313" key="11">
    <source>
        <dbReference type="Proteomes" id="UP000001302"/>
    </source>
</evidence>
<dbReference type="AlphaFoldDB" id="E0TG58"/>
<feature type="binding site" evidence="8">
    <location>
        <position position="166"/>
    </location>
    <ligand>
        <name>phosphoenolpyruvate</name>
        <dbReference type="ChEBI" id="CHEBI:58702"/>
    </ligand>
</feature>
<keyword evidence="4 8" id="KW-0028">Amino-acid biosynthesis</keyword>
<dbReference type="STRING" id="314260.PB2503_12959"/>
<proteinExistence type="inferred from homology"/>
<dbReference type="PANTHER" id="PTHR21090:SF5">
    <property type="entry name" value="PENTAFUNCTIONAL AROM POLYPEPTIDE"/>
    <property type="match status" value="1"/>
</dbReference>
<comment type="subcellular location">
    <subcellularLocation>
        <location evidence="8">Cytoplasm</location>
    </subcellularLocation>
</comment>
<dbReference type="Proteomes" id="UP000001302">
    <property type="component" value="Chromosome"/>
</dbReference>